<comment type="caution">
    <text evidence="2">The sequence shown here is derived from an EMBL/GenBank/DDBJ whole genome shotgun (WGS) entry which is preliminary data.</text>
</comment>
<gene>
    <name evidence="2" type="ORF">CDAR_610111</name>
</gene>
<proteinExistence type="predicted"/>
<sequence>MHMLRYVQWDFSQIQRYPEMRYVGAQNYESEFLKQVTDGFFFLYFPKLLSGMNGFEDEEQCKEANTPDRGKQGGKKRSLKRGSRGMGERKCRSKLE</sequence>
<dbReference type="AlphaFoldDB" id="A0AAV4VZX5"/>
<accession>A0AAV4VZX5</accession>
<feature type="compositionally biased region" description="Basic residues" evidence="1">
    <location>
        <begin position="72"/>
        <end position="83"/>
    </location>
</feature>
<evidence type="ECO:0000256" key="1">
    <source>
        <dbReference type="SAM" id="MobiDB-lite"/>
    </source>
</evidence>
<name>A0AAV4VZX5_9ARAC</name>
<protein>
    <submittedName>
        <fullName evidence="2">Uncharacterized protein</fullName>
    </submittedName>
</protein>
<feature type="compositionally biased region" description="Basic and acidic residues" evidence="1">
    <location>
        <begin position="61"/>
        <end position="71"/>
    </location>
</feature>
<feature type="compositionally biased region" description="Basic and acidic residues" evidence="1">
    <location>
        <begin position="86"/>
        <end position="96"/>
    </location>
</feature>
<keyword evidence="3" id="KW-1185">Reference proteome</keyword>
<dbReference type="Proteomes" id="UP001054837">
    <property type="component" value="Unassembled WGS sequence"/>
</dbReference>
<dbReference type="EMBL" id="BPLQ01013925">
    <property type="protein sequence ID" value="GIY75897.1"/>
    <property type="molecule type" value="Genomic_DNA"/>
</dbReference>
<evidence type="ECO:0000313" key="2">
    <source>
        <dbReference type="EMBL" id="GIY75897.1"/>
    </source>
</evidence>
<organism evidence="2 3">
    <name type="scientific">Caerostris darwini</name>
    <dbReference type="NCBI Taxonomy" id="1538125"/>
    <lineage>
        <taxon>Eukaryota</taxon>
        <taxon>Metazoa</taxon>
        <taxon>Ecdysozoa</taxon>
        <taxon>Arthropoda</taxon>
        <taxon>Chelicerata</taxon>
        <taxon>Arachnida</taxon>
        <taxon>Araneae</taxon>
        <taxon>Araneomorphae</taxon>
        <taxon>Entelegynae</taxon>
        <taxon>Araneoidea</taxon>
        <taxon>Araneidae</taxon>
        <taxon>Caerostris</taxon>
    </lineage>
</organism>
<feature type="region of interest" description="Disordered" evidence="1">
    <location>
        <begin position="59"/>
        <end position="96"/>
    </location>
</feature>
<reference evidence="2 3" key="1">
    <citation type="submission" date="2021-06" db="EMBL/GenBank/DDBJ databases">
        <title>Caerostris darwini draft genome.</title>
        <authorList>
            <person name="Kono N."/>
            <person name="Arakawa K."/>
        </authorList>
    </citation>
    <scope>NUCLEOTIDE SEQUENCE [LARGE SCALE GENOMIC DNA]</scope>
</reference>
<evidence type="ECO:0000313" key="3">
    <source>
        <dbReference type="Proteomes" id="UP001054837"/>
    </source>
</evidence>